<dbReference type="SUPFAM" id="SSF55874">
    <property type="entry name" value="ATPase domain of HSP90 chaperone/DNA topoisomerase II/histidine kinase"/>
    <property type="match status" value="1"/>
</dbReference>
<dbReference type="Gene3D" id="3.30.565.10">
    <property type="entry name" value="Histidine kinase-like ATPase, C-terminal domain"/>
    <property type="match status" value="1"/>
</dbReference>
<keyword evidence="1" id="KW-0472">Membrane</keyword>
<dbReference type="STRING" id="1423796.FC24_GL000664"/>
<protein>
    <submittedName>
        <fullName evidence="3">Histidine protein kinase</fullName>
    </submittedName>
</protein>
<evidence type="ECO:0000259" key="2">
    <source>
        <dbReference type="Pfam" id="PF14501"/>
    </source>
</evidence>
<dbReference type="AlphaFoldDB" id="A0A0R2D5B6"/>
<proteinExistence type="predicted"/>
<dbReference type="Proteomes" id="UP000051638">
    <property type="component" value="Unassembled WGS sequence"/>
</dbReference>
<feature type="transmembrane region" description="Helical" evidence="1">
    <location>
        <begin position="80"/>
        <end position="103"/>
    </location>
</feature>
<dbReference type="PANTHER" id="PTHR40448:SF1">
    <property type="entry name" value="TWO-COMPONENT SENSOR HISTIDINE KINASE"/>
    <property type="match status" value="1"/>
</dbReference>
<evidence type="ECO:0000313" key="3">
    <source>
        <dbReference type="EMBL" id="KRM99024.1"/>
    </source>
</evidence>
<organism evidence="3 4">
    <name type="scientific">Loigolactobacillus rennini DSM 20253</name>
    <dbReference type="NCBI Taxonomy" id="1423796"/>
    <lineage>
        <taxon>Bacteria</taxon>
        <taxon>Bacillati</taxon>
        <taxon>Bacillota</taxon>
        <taxon>Bacilli</taxon>
        <taxon>Lactobacillales</taxon>
        <taxon>Lactobacillaceae</taxon>
        <taxon>Loigolactobacillus</taxon>
    </lineage>
</organism>
<keyword evidence="3" id="KW-0418">Kinase</keyword>
<dbReference type="EMBL" id="AYYI01000021">
    <property type="protein sequence ID" value="KRM99024.1"/>
    <property type="molecule type" value="Genomic_DNA"/>
</dbReference>
<feature type="transmembrane region" description="Helical" evidence="1">
    <location>
        <begin position="38"/>
        <end position="68"/>
    </location>
</feature>
<keyword evidence="1" id="KW-0812">Transmembrane</keyword>
<keyword evidence="3" id="KW-0808">Transferase</keyword>
<feature type="transmembrane region" description="Helical" evidence="1">
    <location>
        <begin position="157"/>
        <end position="176"/>
    </location>
</feature>
<evidence type="ECO:0000256" key="1">
    <source>
        <dbReference type="SAM" id="Phobius"/>
    </source>
</evidence>
<feature type="transmembrane region" description="Helical" evidence="1">
    <location>
        <begin position="7"/>
        <end position="26"/>
    </location>
</feature>
<sequence length="439" mass="50244">MFNLLKFIQATALTLGVYLLADYIAIERRTWHKRCLAVPLSLFFGVLMMWWGRIIFVLMLIIYLGYYTWRQKQAHVLTELVKFCLALNLQLIFSSLAVISATAAGKLWPLLATKFSNVLLIISTDYLLIASFIVLLHYLKLFATITNVFRQTQVQKYLLALLLLTFCALAALLWLIDYYHFNTASKTLLIFGFSGLILLAAFLFTYFLKIYHLRSAQLMAQRDYQNILLYAQEIAANDRALRKFKHDYQNILLSLQTYIDESQQPELQHYFQQILKSASLQLKPSNHFADLDLVVDKPLRSLLLQKLAQAQLQHITVHLEITTRFQLNQPVSVTLIRMLGIILDNALEAAQSAASPKLQVALLNYANGDQEIIVTNNFNTAPNFSRLFKEGYSQKGTQRGTGLANLQELAQQQPHILLDVKQTTAQFRVILTFMEAPLC</sequence>
<dbReference type="GO" id="GO:0016301">
    <property type="term" value="F:kinase activity"/>
    <property type="evidence" value="ECO:0007669"/>
    <property type="project" value="UniProtKB-KW"/>
</dbReference>
<keyword evidence="4" id="KW-1185">Reference proteome</keyword>
<dbReference type="PANTHER" id="PTHR40448">
    <property type="entry name" value="TWO-COMPONENT SENSOR HISTIDINE KINASE"/>
    <property type="match status" value="1"/>
</dbReference>
<feature type="transmembrane region" description="Helical" evidence="1">
    <location>
        <begin position="188"/>
        <end position="208"/>
    </location>
</feature>
<keyword evidence="1" id="KW-1133">Transmembrane helix</keyword>
<dbReference type="PATRIC" id="fig|1423796.3.peg.681"/>
<reference evidence="3 4" key="1">
    <citation type="journal article" date="2015" name="Genome Announc.">
        <title>Expanding the biotechnology potential of lactobacilli through comparative genomics of 213 strains and associated genera.</title>
        <authorList>
            <person name="Sun Z."/>
            <person name="Harris H.M."/>
            <person name="McCann A."/>
            <person name="Guo C."/>
            <person name="Argimon S."/>
            <person name="Zhang W."/>
            <person name="Yang X."/>
            <person name="Jeffery I.B."/>
            <person name="Cooney J.C."/>
            <person name="Kagawa T.F."/>
            <person name="Liu W."/>
            <person name="Song Y."/>
            <person name="Salvetti E."/>
            <person name="Wrobel A."/>
            <person name="Rasinkangas P."/>
            <person name="Parkhill J."/>
            <person name="Rea M.C."/>
            <person name="O'Sullivan O."/>
            <person name="Ritari J."/>
            <person name="Douillard F.P."/>
            <person name="Paul Ross R."/>
            <person name="Yang R."/>
            <person name="Briner A.E."/>
            <person name="Felis G.E."/>
            <person name="de Vos W.M."/>
            <person name="Barrangou R."/>
            <person name="Klaenhammer T.R."/>
            <person name="Caufield P.W."/>
            <person name="Cui Y."/>
            <person name="Zhang H."/>
            <person name="O'Toole P.W."/>
        </authorList>
    </citation>
    <scope>NUCLEOTIDE SEQUENCE [LARGE SCALE GENOMIC DNA]</scope>
    <source>
        <strain evidence="3 4">DSM 20253</strain>
    </source>
</reference>
<dbReference type="Pfam" id="PF14501">
    <property type="entry name" value="HATPase_c_5"/>
    <property type="match status" value="1"/>
</dbReference>
<name>A0A0R2D5B6_9LACO</name>
<dbReference type="RefSeq" id="WP_057873477.1">
    <property type="nucleotide sequence ID" value="NZ_AYYI01000021.1"/>
</dbReference>
<dbReference type="GO" id="GO:0042802">
    <property type="term" value="F:identical protein binding"/>
    <property type="evidence" value="ECO:0007669"/>
    <property type="project" value="TreeGrafter"/>
</dbReference>
<dbReference type="InterPro" id="IPR032834">
    <property type="entry name" value="NatK-like_C"/>
</dbReference>
<feature type="domain" description="Sensor histidine kinase NatK-like C-terminal" evidence="2">
    <location>
        <begin position="334"/>
        <end position="430"/>
    </location>
</feature>
<gene>
    <name evidence="3" type="ORF">FC24_GL000664</name>
</gene>
<feature type="transmembrane region" description="Helical" evidence="1">
    <location>
        <begin position="115"/>
        <end position="136"/>
    </location>
</feature>
<dbReference type="InterPro" id="IPR036890">
    <property type="entry name" value="HATPase_C_sf"/>
</dbReference>
<comment type="caution">
    <text evidence="3">The sequence shown here is derived from an EMBL/GenBank/DDBJ whole genome shotgun (WGS) entry which is preliminary data.</text>
</comment>
<accession>A0A0R2D5B6</accession>
<dbReference type="OrthoDB" id="1652078at2"/>
<evidence type="ECO:0000313" key="4">
    <source>
        <dbReference type="Proteomes" id="UP000051638"/>
    </source>
</evidence>